<evidence type="ECO:0000256" key="7">
    <source>
        <dbReference type="ARBA" id="ARBA00023270"/>
    </source>
</evidence>
<dbReference type="CDD" id="cd00452">
    <property type="entry name" value="KDPG_aldolase"/>
    <property type="match status" value="1"/>
</dbReference>
<sequence>MTFTVDDIFNAGTVIPVLAYQSIEEALVTSDTLYQAGIRVFEITLRHETALEGINAVAKALPKDAMIGAGTIMNATDLNKARDAGAGFGISPGLTRDLAIAIQNTGLPFLPGTATLSEAMMASDLGFKALKFFPASVSGGAPYLKAAGAVLPSIQFCPTGGINMQNKEDYLALSNVPVVGGSWIVVRGADGAIDQEQTYKNAVAVAKNKS</sequence>
<gene>
    <name evidence="9" type="primary">eda</name>
    <name evidence="9" type="ORF">QGN29_02140</name>
</gene>
<dbReference type="EC" id="4.1.2.14" evidence="5"/>
<dbReference type="Proteomes" id="UP001268683">
    <property type="component" value="Chromosome"/>
</dbReference>
<keyword evidence="7" id="KW-0704">Schiff base</keyword>
<evidence type="ECO:0000256" key="3">
    <source>
        <dbReference type="ARBA" id="ARBA00006906"/>
    </source>
</evidence>
<proteinExistence type="inferred from homology"/>
<dbReference type="InterPro" id="IPR013785">
    <property type="entry name" value="Aldolase_TIM"/>
</dbReference>
<dbReference type="InterPro" id="IPR031338">
    <property type="entry name" value="KDPG/KHG_AS_2"/>
</dbReference>
<reference evidence="9" key="1">
    <citation type="submission" date="2023-04" db="EMBL/GenBank/DDBJ databases">
        <title>Complete genome sequence of Temperatibacter marinus.</title>
        <authorList>
            <person name="Rong J.-C."/>
            <person name="Yi M.-L."/>
            <person name="Zhao Q."/>
        </authorList>
    </citation>
    <scope>NUCLEOTIDE SEQUENCE</scope>
    <source>
        <strain evidence="9">NBRC 110045</strain>
    </source>
</reference>
<comment type="catalytic activity">
    <reaction evidence="1">
        <text>2-dehydro-3-deoxy-6-phospho-D-gluconate = D-glyceraldehyde 3-phosphate + pyruvate</text>
        <dbReference type="Rhea" id="RHEA:17089"/>
        <dbReference type="ChEBI" id="CHEBI:15361"/>
        <dbReference type="ChEBI" id="CHEBI:57569"/>
        <dbReference type="ChEBI" id="CHEBI:59776"/>
        <dbReference type="EC" id="4.1.2.14"/>
    </reaction>
</comment>
<dbReference type="PANTHER" id="PTHR30246">
    <property type="entry name" value="2-KETO-3-DEOXY-6-PHOSPHOGLUCONATE ALDOLASE"/>
    <property type="match status" value="1"/>
</dbReference>
<dbReference type="EMBL" id="CP123872">
    <property type="protein sequence ID" value="WND03166.1"/>
    <property type="molecule type" value="Genomic_DNA"/>
</dbReference>
<comment type="similarity">
    <text evidence="3">Belongs to the KHG/KDPG aldolase family.</text>
</comment>
<dbReference type="NCBIfam" id="TIGR01182">
    <property type="entry name" value="eda"/>
    <property type="match status" value="1"/>
</dbReference>
<name>A0AA52EE80_9PROT</name>
<organism evidence="9 10">
    <name type="scientific">Temperatibacter marinus</name>
    <dbReference type="NCBI Taxonomy" id="1456591"/>
    <lineage>
        <taxon>Bacteria</taxon>
        <taxon>Pseudomonadati</taxon>
        <taxon>Pseudomonadota</taxon>
        <taxon>Alphaproteobacteria</taxon>
        <taxon>Kordiimonadales</taxon>
        <taxon>Temperatibacteraceae</taxon>
        <taxon>Temperatibacter</taxon>
    </lineage>
</organism>
<dbReference type="PROSITE" id="PS00159">
    <property type="entry name" value="ALDOLASE_KDPG_KHG_1"/>
    <property type="match status" value="1"/>
</dbReference>
<keyword evidence="6 9" id="KW-0456">Lyase</keyword>
<evidence type="ECO:0000256" key="4">
    <source>
        <dbReference type="ARBA" id="ARBA00011233"/>
    </source>
</evidence>
<evidence type="ECO:0000256" key="8">
    <source>
        <dbReference type="ARBA" id="ARBA00023277"/>
    </source>
</evidence>
<dbReference type="RefSeq" id="WP_310799015.1">
    <property type="nucleotide sequence ID" value="NZ_CP123872.1"/>
</dbReference>
<keyword evidence="10" id="KW-1185">Reference proteome</keyword>
<dbReference type="InterPro" id="IPR031337">
    <property type="entry name" value="KDPG/KHG_AS_1"/>
</dbReference>
<dbReference type="PROSITE" id="PS00160">
    <property type="entry name" value="ALDOLASE_KDPG_KHG_2"/>
    <property type="match status" value="1"/>
</dbReference>
<protein>
    <recommendedName>
        <fullName evidence="5">2-dehydro-3-deoxy-phosphogluconate aldolase</fullName>
        <ecNumber evidence="5">4.1.2.14</ecNumber>
    </recommendedName>
</protein>
<comment type="pathway">
    <text evidence="2">Carbohydrate acid metabolism; 2-dehydro-3-deoxy-D-gluconate degradation; D-glyceraldehyde 3-phosphate and pyruvate from 2-dehydro-3-deoxy-D-gluconate: step 2/2.</text>
</comment>
<dbReference type="InterPro" id="IPR000887">
    <property type="entry name" value="Aldlse_KDPG_KHG"/>
</dbReference>
<evidence type="ECO:0000313" key="10">
    <source>
        <dbReference type="Proteomes" id="UP001268683"/>
    </source>
</evidence>
<evidence type="ECO:0000256" key="5">
    <source>
        <dbReference type="ARBA" id="ARBA00013063"/>
    </source>
</evidence>
<evidence type="ECO:0000256" key="6">
    <source>
        <dbReference type="ARBA" id="ARBA00023239"/>
    </source>
</evidence>
<evidence type="ECO:0000256" key="1">
    <source>
        <dbReference type="ARBA" id="ARBA00000654"/>
    </source>
</evidence>
<dbReference type="AlphaFoldDB" id="A0AA52EE80"/>
<dbReference type="Gene3D" id="3.20.20.70">
    <property type="entry name" value="Aldolase class I"/>
    <property type="match status" value="1"/>
</dbReference>
<evidence type="ECO:0000313" key="9">
    <source>
        <dbReference type="EMBL" id="WND03166.1"/>
    </source>
</evidence>
<dbReference type="PANTHER" id="PTHR30246:SF1">
    <property type="entry name" value="2-DEHYDRO-3-DEOXY-6-PHOSPHOGALACTONATE ALDOLASE-RELATED"/>
    <property type="match status" value="1"/>
</dbReference>
<comment type="subunit">
    <text evidence="4">Homotrimer.</text>
</comment>
<keyword evidence="8" id="KW-0119">Carbohydrate metabolism</keyword>
<dbReference type="SUPFAM" id="SSF51569">
    <property type="entry name" value="Aldolase"/>
    <property type="match status" value="1"/>
</dbReference>
<evidence type="ECO:0000256" key="2">
    <source>
        <dbReference type="ARBA" id="ARBA00004736"/>
    </source>
</evidence>
<accession>A0AA52EE80</accession>
<dbReference type="KEGG" id="tmk:QGN29_02140"/>
<dbReference type="Pfam" id="PF01081">
    <property type="entry name" value="Aldolase"/>
    <property type="match status" value="1"/>
</dbReference>
<dbReference type="GO" id="GO:0008675">
    <property type="term" value="F:2-dehydro-3-deoxy-phosphogluconate aldolase activity"/>
    <property type="evidence" value="ECO:0007669"/>
    <property type="project" value="UniProtKB-EC"/>
</dbReference>